<gene>
    <name evidence="1" type="ORF">NSJP_0289</name>
</gene>
<dbReference type="STRING" id="1325564.NSJP_0289"/>
<sequence length="37" mass="3921">MDALMAADMPMGGTNAQRIDRLLSIASPVDVSQFLPS</sequence>
<dbReference type="KEGG" id="nja:NSJP_0289"/>
<organism evidence="1 2">
    <name type="scientific">Nitrospira japonica</name>
    <dbReference type="NCBI Taxonomy" id="1325564"/>
    <lineage>
        <taxon>Bacteria</taxon>
        <taxon>Pseudomonadati</taxon>
        <taxon>Nitrospirota</taxon>
        <taxon>Nitrospiria</taxon>
        <taxon>Nitrospirales</taxon>
        <taxon>Nitrospiraceae</taxon>
        <taxon>Nitrospira</taxon>
    </lineage>
</organism>
<evidence type="ECO:0000313" key="1">
    <source>
        <dbReference type="EMBL" id="SLM46461.1"/>
    </source>
</evidence>
<dbReference type="Proteomes" id="UP000192042">
    <property type="component" value="Chromosome I"/>
</dbReference>
<dbReference type="AlphaFoldDB" id="A0A1W1I0E5"/>
<accession>A0A1W1I0E5</accession>
<name>A0A1W1I0E5_9BACT</name>
<keyword evidence="2" id="KW-1185">Reference proteome</keyword>
<protein>
    <submittedName>
        <fullName evidence="1">Uncharacterized protein</fullName>
    </submittedName>
</protein>
<reference evidence="1 2" key="1">
    <citation type="submission" date="2017-03" db="EMBL/GenBank/DDBJ databases">
        <authorList>
            <person name="Afonso C.L."/>
            <person name="Miller P.J."/>
            <person name="Scott M.A."/>
            <person name="Spackman E."/>
            <person name="Goraichik I."/>
            <person name="Dimitrov K.M."/>
            <person name="Suarez D.L."/>
            <person name="Swayne D.E."/>
        </authorList>
    </citation>
    <scope>NUCLEOTIDE SEQUENCE [LARGE SCALE GENOMIC DNA]</scope>
    <source>
        <strain evidence="1">Genome sequencing of Nitrospira japonica strain NJ11</strain>
    </source>
</reference>
<dbReference type="EMBL" id="LT828648">
    <property type="protein sequence ID" value="SLM46461.1"/>
    <property type="molecule type" value="Genomic_DNA"/>
</dbReference>
<proteinExistence type="predicted"/>
<evidence type="ECO:0000313" key="2">
    <source>
        <dbReference type="Proteomes" id="UP000192042"/>
    </source>
</evidence>